<dbReference type="Proteomes" id="UP000285120">
    <property type="component" value="Unassembled WGS sequence"/>
</dbReference>
<gene>
    <name evidence="1" type="ORF">ATL39_0913</name>
</gene>
<keyword evidence="2" id="KW-1185">Reference proteome</keyword>
<proteinExistence type="predicted"/>
<accession>A0A419V5F5</accession>
<dbReference type="RefSeq" id="WP_120192111.1">
    <property type="nucleotide sequence ID" value="NZ_RAPK01000007.1"/>
</dbReference>
<sequence length="79" mass="9121">MTNNPNEFIKIDNNSARIEILYDHPQKQFVCFVEKNNGKYFAQEALEDSKTNAGLSKLSNEQKEVFKEKAISLSKEYGF</sequence>
<protein>
    <submittedName>
        <fullName evidence="1">Uncharacterized protein</fullName>
    </submittedName>
</protein>
<evidence type="ECO:0000313" key="2">
    <source>
        <dbReference type="Proteomes" id="UP000285120"/>
    </source>
</evidence>
<evidence type="ECO:0000313" key="1">
    <source>
        <dbReference type="EMBL" id="RKD75215.1"/>
    </source>
</evidence>
<name>A0A419V5F5_9BACL</name>
<comment type="caution">
    <text evidence="1">The sequence shown here is derived from an EMBL/GenBank/DDBJ whole genome shotgun (WGS) entry which is preliminary data.</text>
</comment>
<organism evidence="1 2">
    <name type="scientific">Sinobaca qinghaiensis</name>
    <dbReference type="NCBI Taxonomy" id="342944"/>
    <lineage>
        <taxon>Bacteria</taxon>
        <taxon>Bacillati</taxon>
        <taxon>Bacillota</taxon>
        <taxon>Bacilli</taxon>
        <taxon>Bacillales</taxon>
        <taxon>Sporolactobacillaceae</taxon>
        <taxon>Sinobaca</taxon>
    </lineage>
</organism>
<dbReference type="EMBL" id="RAPK01000007">
    <property type="protein sequence ID" value="RKD75215.1"/>
    <property type="molecule type" value="Genomic_DNA"/>
</dbReference>
<reference evidence="1 2" key="1">
    <citation type="submission" date="2018-09" db="EMBL/GenBank/DDBJ databases">
        <title>Genomic Encyclopedia of Archaeal and Bacterial Type Strains, Phase II (KMG-II): from individual species to whole genera.</title>
        <authorList>
            <person name="Goeker M."/>
        </authorList>
    </citation>
    <scope>NUCLEOTIDE SEQUENCE [LARGE SCALE GENOMIC DNA]</scope>
    <source>
        <strain evidence="1 2">DSM 17008</strain>
    </source>
</reference>
<dbReference type="AlphaFoldDB" id="A0A419V5F5"/>